<gene>
    <name evidence="2" type="ORF">D4765_06125</name>
</gene>
<dbReference type="InterPro" id="IPR010982">
    <property type="entry name" value="Lambda_DNA-bd_dom_sf"/>
</dbReference>
<dbReference type="Proteomes" id="UP000306192">
    <property type="component" value="Unassembled WGS sequence"/>
</dbReference>
<dbReference type="RefSeq" id="WP_136641405.1">
    <property type="nucleotide sequence ID" value="NZ_QYRT01000008.1"/>
</dbReference>
<sequence length="207" mass="22920">MNVDEYATAAAITPRRVRALITRGALPATKVGRGWVIDGPVQRPSGRRPLSPTSQDALTNALHRRGLRGLTGQLRARTATRIRELRASTDPSTLLVDWWGGKAPAQVNGRTNLVMHAFRQNNEFITKRVNHRPSEYLRDPADLADVVSTERSIRGLSRKELADLARVDSSFVFALEQGREITSLGDLRRVLRAIDVEPSALPSIDMP</sequence>
<dbReference type="EMBL" id="QYRT01000008">
    <property type="protein sequence ID" value="TIH38671.1"/>
    <property type="molecule type" value="Genomic_DNA"/>
</dbReference>
<dbReference type="PROSITE" id="PS50943">
    <property type="entry name" value="HTH_CROC1"/>
    <property type="match status" value="1"/>
</dbReference>
<proteinExistence type="predicted"/>
<feature type="domain" description="HTH cro/C1-type" evidence="1">
    <location>
        <begin position="147"/>
        <end position="201"/>
    </location>
</feature>
<protein>
    <submittedName>
        <fullName evidence="2">XRE family transcriptional regulator</fullName>
    </submittedName>
</protein>
<dbReference type="OrthoDB" id="3176312at2"/>
<dbReference type="Gene3D" id="1.10.260.40">
    <property type="entry name" value="lambda repressor-like DNA-binding domains"/>
    <property type="match status" value="1"/>
</dbReference>
<keyword evidence="3" id="KW-1185">Reference proteome</keyword>
<evidence type="ECO:0000313" key="3">
    <source>
        <dbReference type="Proteomes" id="UP000306192"/>
    </source>
</evidence>
<organism evidence="2 3">
    <name type="scientific">Subtercola vilae</name>
    <dbReference type="NCBI Taxonomy" id="2056433"/>
    <lineage>
        <taxon>Bacteria</taxon>
        <taxon>Bacillati</taxon>
        <taxon>Actinomycetota</taxon>
        <taxon>Actinomycetes</taxon>
        <taxon>Micrococcales</taxon>
        <taxon>Microbacteriaceae</taxon>
        <taxon>Subtercola</taxon>
    </lineage>
</organism>
<evidence type="ECO:0000259" key="1">
    <source>
        <dbReference type="PROSITE" id="PS50943"/>
    </source>
</evidence>
<comment type="caution">
    <text evidence="2">The sequence shown here is derived from an EMBL/GenBank/DDBJ whole genome shotgun (WGS) entry which is preliminary data.</text>
</comment>
<dbReference type="SMART" id="SM00530">
    <property type="entry name" value="HTH_XRE"/>
    <property type="match status" value="1"/>
</dbReference>
<reference evidence="2 3" key="1">
    <citation type="journal article" date="2019" name="Microorganisms">
        <title>Systematic Affiliation and Genome Analysis of Subtercola vilae DB165(T) with Particular Emphasis on Cold Adaptation of an Isolate from a High-Altitude Cold Volcano Lake.</title>
        <authorList>
            <person name="Villalobos A.S."/>
            <person name="Wiese J."/>
            <person name="Imhoff J.F."/>
            <person name="Dorador C."/>
            <person name="Keller A."/>
            <person name="Hentschel U."/>
        </authorList>
    </citation>
    <scope>NUCLEOTIDE SEQUENCE [LARGE SCALE GENOMIC DNA]</scope>
    <source>
        <strain evidence="2 3">DB165</strain>
    </source>
</reference>
<evidence type="ECO:0000313" key="2">
    <source>
        <dbReference type="EMBL" id="TIH38671.1"/>
    </source>
</evidence>
<dbReference type="InterPro" id="IPR001387">
    <property type="entry name" value="Cro/C1-type_HTH"/>
</dbReference>
<dbReference type="CDD" id="cd00093">
    <property type="entry name" value="HTH_XRE"/>
    <property type="match status" value="1"/>
</dbReference>
<accession>A0A4T2C5X8</accession>
<dbReference type="SUPFAM" id="SSF47413">
    <property type="entry name" value="lambda repressor-like DNA-binding domains"/>
    <property type="match status" value="1"/>
</dbReference>
<name>A0A4T2C5X8_9MICO</name>
<dbReference type="GO" id="GO:0003677">
    <property type="term" value="F:DNA binding"/>
    <property type="evidence" value="ECO:0007669"/>
    <property type="project" value="InterPro"/>
</dbReference>
<dbReference type="AlphaFoldDB" id="A0A4T2C5X8"/>